<dbReference type="STRING" id="336831.WG68_04710"/>
<feature type="domain" description="N-acetyltransferase" evidence="1">
    <location>
        <begin position="1"/>
        <end position="136"/>
    </location>
</feature>
<dbReference type="InterPro" id="IPR016181">
    <property type="entry name" value="Acyl_CoA_acyltransferase"/>
</dbReference>
<name>A0A0M2VAF3_9GAMM</name>
<dbReference type="AlphaFoldDB" id="A0A0M2VAF3"/>
<dbReference type="Gene3D" id="3.40.630.30">
    <property type="match status" value="1"/>
</dbReference>
<organism evidence="2 3">
    <name type="scientific">Arsukibacterium ikkense</name>
    <dbReference type="NCBI Taxonomy" id="336831"/>
    <lineage>
        <taxon>Bacteria</taxon>
        <taxon>Pseudomonadati</taxon>
        <taxon>Pseudomonadota</taxon>
        <taxon>Gammaproteobacteria</taxon>
        <taxon>Chromatiales</taxon>
        <taxon>Chromatiaceae</taxon>
        <taxon>Arsukibacterium</taxon>
    </lineage>
</organism>
<dbReference type="InterPro" id="IPR000182">
    <property type="entry name" value="GNAT_dom"/>
</dbReference>
<reference evidence="2 3" key="1">
    <citation type="submission" date="2015-03" db="EMBL/GenBank/DDBJ databases">
        <title>Draft genome sequences of two protease-producing strains of Arsukibacterium isolated from two cold and alkaline environments.</title>
        <authorList>
            <person name="Lylloff J.E."/>
            <person name="Skov L.B."/>
            <person name="Jepsen M."/>
            <person name="Hallin P.F."/>
            <person name="Sorensen S.J."/>
            <person name="Stougaard P."/>
            <person name="Glaring M.A."/>
        </authorList>
    </citation>
    <scope>NUCLEOTIDE SEQUENCE [LARGE SCALE GENOMIC DNA]</scope>
    <source>
        <strain evidence="2 3">GCM72</strain>
    </source>
</reference>
<dbReference type="SUPFAM" id="SSF55729">
    <property type="entry name" value="Acyl-CoA N-acyltransferases (Nat)"/>
    <property type="match status" value="1"/>
</dbReference>
<comment type="caution">
    <text evidence="2">The sequence shown here is derived from an EMBL/GenBank/DDBJ whole genome shotgun (WGS) entry which is preliminary data.</text>
</comment>
<evidence type="ECO:0000313" key="2">
    <source>
        <dbReference type="EMBL" id="KKO46600.1"/>
    </source>
</evidence>
<gene>
    <name evidence="2" type="ORF">WG68_04710</name>
</gene>
<dbReference type="GO" id="GO:0016747">
    <property type="term" value="F:acyltransferase activity, transferring groups other than amino-acyl groups"/>
    <property type="evidence" value="ECO:0007669"/>
    <property type="project" value="InterPro"/>
</dbReference>
<accession>A0A0M2VAF3</accession>
<protein>
    <recommendedName>
        <fullName evidence="1">N-acetyltransferase domain-containing protein</fullName>
    </recommendedName>
</protein>
<keyword evidence="3" id="KW-1185">Reference proteome</keyword>
<sequence>MRFIGEPLTPLQAEHSFSKALQQNQRALMASGATAMVFFTVACNRTNQALGLMSVRLESVAANNPLYRQPLLEQRCFDAEVGIMLLPEAQQTGLALAALGGLCQKLQATAGLNILKCFTAEANIAAKKLVSRLGFVYCSEHKCYQWRKNIIKITGSLA</sequence>
<proteinExistence type="predicted"/>
<dbReference type="Pfam" id="PF13302">
    <property type="entry name" value="Acetyltransf_3"/>
    <property type="match status" value="1"/>
</dbReference>
<evidence type="ECO:0000259" key="1">
    <source>
        <dbReference type="Pfam" id="PF13302"/>
    </source>
</evidence>
<dbReference type="Proteomes" id="UP000034228">
    <property type="component" value="Unassembled WGS sequence"/>
</dbReference>
<evidence type="ECO:0000313" key="3">
    <source>
        <dbReference type="Proteomes" id="UP000034228"/>
    </source>
</evidence>
<dbReference type="EMBL" id="LAHO01000003">
    <property type="protein sequence ID" value="KKO46600.1"/>
    <property type="molecule type" value="Genomic_DNA"/>
</dbReference>